<dbReference type="Proteomes" id="UP000233491">
    <property type="component" value="Unassembled WGS sequence"/>
</dbReference>
<name>A0A2N3LXD0_9HYPH</name>
<evidence type="ECO:0000256" key="2">
    <source>
        <dbReference type="ARBA" id="ARBA00022475"/>
    </source>
</evidence>
<evidence type="ECO:0000259" key="9">
    <source>
        <dbReference type="Pfam" id="PF00005"/>
    </source>
</evidence>
<keyword evidence="5" id="KW-0547">Nucleotide-binding</keyword>
<evidence type="ECO:0000256" key="1">
    <source>
        <dbReference type="ARBA" id="ARBA00022448"/>
    </source>
</evidence>
<dbReference type="SUPFAM" id="SSF52540">
    <property type="entry name" value="P-loop containing nucleoside triphosphate hydrolases"/>
    <property type="match status" value="1"/>
</dbReference>
<keyword evidence="7" id="KW-1278">Translocase</keyword>
<proteinExistence type="predicted"/>
<evidence type="ECO:0000313" key="11">
    <source>
        <dbReference type="Proteomes" id="UP000233491"/>
    </source>
</evidence>
<reference evidence="10 11" key="1">
    <citation type="submission" date="2017-12" db="EMBL/GenBank/DDBJ databases">
        <title>Anaerobic carbon monoxide metabolism by Pleomorphomonas carboxyditropha sp. nov., a new mesophilic hydrogenogenic carboxidotroph.</title>
        <authorList>
            <person name="Esquivel-Elizondo S."/>
            <person name="Krajmalnik-Brown R."/>
        </authorList>
    </citation>
    <scope>NUCLEOTIDE SEQUENCE [LARGE SCALE GENOMIC DNA]</scope>
    <source>
        <strain evidence="10 11">R5-392</strain>
    </source>
</reference>
<sequence length="75" mass="7919">MADPAAGSRSASRVILEMRNITKTFPGVKALSDVSFSVEEGEIHALCGENGAGKSTLMKVLSGVYPHGTYDGEIY</sequence>
<accession>A0A2N3LXD0</accession>
<evidence type="ECO:0000256" key="3">
    <source>
        <dbReference type="ARBA" id="ARBA00022597"/>
    </source>
</evidence>
<evidence type="ECO:0000256" key="4">
    <source>
        <dbReference type="ARBA" id="ARBA00022737"/>
    </source>
</evidence>
<dbReference type="GO" id="GO:0005524">
    <property type="term" value="F:ATP binding"/>
    <property type="evidence" value="ECO:0007669"/>
    <property type="project" value="UniProtKB-KW"/>
</dbReference>
<dbReference type="InterPro" id="IPR003439">
    <property type="entry name" value="ABC_transporter-like_ATP-bd"/>
</dbReference>
<evidence type="ECO:0000313" key="10">
    <source>
        <dbReference type="EMBL" id="PKR89227.1"/>
    </source>
</evidence>
<keyword evidence="8" id="KW-0472">Membrane</keyword>
<dbReference type="EMBL" id="PJNW01000007">
    <property type="protein sequence ID" value="PKR89227.1"/>
    <property type="molecule type" value="Genomic_DNA"/>
</dbReference>
<feature type="domain" description="ABC transporter" evidence="9">
    <location>
        <begin position="31"/>
        <end position="71"/>
    </location>
</feature>
<dbReference type="PANTHER" id="PTHR43790:SF1">
    <property type="entry name" value="XYLOSE IMPORT ATP-BINDING PROTEIN XYLG"/>
    <property type="match status" value="1"/>
</dbReference>
<keyword evidence="1" id="KW-0813">Transport</keyword>
<gene>
    <name evidence="10" type="ORF">CXZ10_11140</name>
</gene>
<keyword evidence="6" id="KW-0067">ATP-binding</keyword>
<keyword evidence="3" id="KW-0762">Sugar transport</keyword>
<evidence type="ECO:0000256" key="5">
    <source>
        <dbReference type="ARBA" id="ARBA00022741"/>
    </source>
</evidence>
<dbReference type="InterPro" id="IPR027417">
    <property type="entry name" value="P-loop_NTPase"/>
</dbReference>
<keyword evidence="4" id="KW-0677">Repeat</keyword>
<dbReference type="Gene3D" id="3.40.50.300">
    <property type="entry name" value="P-loop containing nucleotide triphosphate hydrolases"/>
    <property type="match status" value="1"/>
</dbReference>
<dbReference type="InterPro" id="IPR050107">
    <property type="entry name" value="ABC_carbohydrate_import_ATPase"/>
</dbReference>
<dbReference type="RefSeq" id="WP_143741516.1">
    <property type="nucleotide sequence ID" value="NZ_PJNW01000007.1"/>
</dbReference>
<evidence type="ECO:0000256" key="7">
    <source>
        <dbReference type="ARBA" id="ARBA00022967"/>
    </source>
</evidence>
<dbReference type="GO" id="GO:0016887">
    <property type="term" value="F:ATP hydrolysis activity"/>
    <property type="evidence" value="ECO:0007669"/>
    <property type="project" value="InterPro"/>
</dbReference>
<keyword evidence="11" id="KW-1185">Reference proteome</keyword>
<organism evidence="10 11">
    <name type="scientific">Pleomorphomonas diazotrophica</name>
    <dbReference type="NCBI Taxonomy" id="1166257"/>
    <lineage>
        <taxon>Bacteria</taxon>
        <taxon>Pseudomonadati</taxon>
        <taxon>Pseudomonadota</taxon>
        <taxon>Alphaproteobacteria</taxon>
        <taxon>Hyphomicrobiales</taxon>
        <taxon>Pleomorphomonadaceae</taxon>
        <taxon>Pleomorphomonas</taxon>
    </lineage>
</organism>
<feature type="non-terminal residue" evidence="10">
    <location>
        <position position="75"/>
    </location>
</feature>
<protein>
    <recommendedName>
        <fullName evidence="9">ABC transporter domain-containing protein</fullName>
    </recommendedName>
</protein>
<evidence type="ECO:0000256" key="8">
    <source>
        <dbReference type="ARBA" id="ARBA00023136"/>
    </source>
</evidence>
<dbReference type="Pfam" id="PF00005">
    <property type="entry name" value="ABC_tran"/>
    <property type="match status" value="1"/>
</dbReference>
<evidence type="ECO:0000256" key="6">
    <source>
        <dbReference type="ARBA" id="ARBA00022840"/>
    </source>
</evidence>
<dbReference type="AlphaFoldDB" id="A0A2N3LXD0"/>
<comment type="caution">
    <text evidence="10">The sequence shown here is derived from an EMBL/GenBank/DDBJ whole genome shotgun (WGS) entry which is preliminary data.</text>
</comment>
<keyword evidence="2" id="KW-1003">Cell membrane</keyword>
<dbReference type="PANTHER" id="PTHR43790">
    <property type="entry name" value="CARBOHYDRATE TRANSPORT ATP-BINDING PROTEIN MG119-RELATED"/>
    <property type="match status" value="1"/>
</dbReference>